<feature type="compositionally biased region" description="Low complexity" evidence="1">
    <location>
        <begin position="85"/>
        <end position="96"/>
    </location>
</feature>
<feature type="compositionally biased region" description="Basic and acidic residues" evidence="1">
    <location>
        <begin position="305"/>
        <end position="320"/>
    </location>
</feature>
<comment type="caution">
    <text evidence="2">The sequence shown here is derived from an EMBL/GenBank/DDBJ whole genome shotgun (WGS) entry which is preliminary data.</text>
</comment>
<feature type="region of interest" description="Disordered" evidence="1">
    <location>
        <begin position="297"/>
        <end position="320"/>
    </location>
</feature>
<sequence>MPGATLPFLFCEARSKTNGQDKEVRRDFGFRAGILQRVVNAPKTRVSSVPQQHLHHGFAFAFSPPSPNKGEGRVAANKASRLYRSQVSSASSPSAVIHPGRGGGREEDLSPDASKAGDEFGGGVVRYCLSLEVGGAAIIERPDISQDQQNFVDSDWVLGAVKICARDKTISVGSGGGAPTCCMHYLALDPSNSSRGSGRSAPRPLVFLVNTDGSPPPTGNTRTQHEKRNYPPGPKQTSRAAVTEINMNANVKALRKDFPKENICHGDAPQTARSSASVETARFSLCDERFKAGTGLSGIGFNFNRPERSRTRDAPLESHQ</sequence>
<dbReference type="AlphaFoldDB" id="A0A8J6H9N8"/>
<feature type="region of interest" description="Disordered" evidence="1">
    <location>
        <begin position="85"/>
        <end position="114"/>
    </location>
</feature>
<feature type="region of interest" description="Disordered" evidence="1">
    <location>
        <begin position="209"/>
        <end position="238"/>
    </location>
</feature>
<reference evidence="2" key="1">
    <citation type="journal article" date="2020" name="J Insects Food Feed">
        <title>The yellow mealworm (Tenebrio molitor) genome: a resource for the emerging insects as food and feed industry.</title>
        <authorList>
            <person name="Eriksson T."/>
            <person name="Andere A."/>
            <person name="Kelstrup H."/>
            <person name="Emery V."/>
            <person name="Picard C."/>
        </authorList>
    </citation>
    <scope>NUCLEOTIDE SEQUENCE</scope>
    <source>
        <strain evidence="2">Stoneville</strain>
        <tissue evidence="2">Whole head</tissue>
    </source>
</reference>
<evidence type="ECO:0000313" key="2">
    <source>
        <dbReference type="EMBL" id="KAH0810311.1"/>
    </source>
</evidence>
<keyword evidence="3" id="KW-1185">Reference proteome</keyword>
<organism evidence="2 3">
    <name type="scientific">Tenebrio molitor</name>
    <name type="common">Yellow mealworm beetle</name>
    <dbReference type="NCBI Taxonomy" id="7067"/>
    <lineage>
        <taxon>Eukaryota</taxon>
        <taxon>Metazoa</taxon>
        <taxon>Ecdysozoa</taxon>
        <taxon>Arthropoda</taxon>
        <taxon>Hexapoda</taxon>
        <taxon>Insecta</taxon>
        <taxon>Pterygota</taxon>
        <taxon>Neoptera</taxon>
        <taxon>Endopterygota</taxon>
        <taxon>Coleoptera</taxon>
        <taxon>Polyphaga</taxon>
        <taxon>Cucujiformia</taxon>
        <taxon>Tenebrionidae</taxon>
        <taxon>Tenebrio</taxon>
    </lineage>
</organism>
<dbReference type="EMBL" id="JABDTM020027573">
    <property type="protein sequence ID" value="KAH0810311.1"/>
    <property type="molecule type" value="Genomic_DNA"/>
</dbReference>
<reference evidence="2" key="2">
    <citation type="submission" date="2021-08" db="EMBL/GenBank/DDBJ databases">
        <authorList>
            <person name="Eriksson T."/>
        </authorList>
    </citation>
    <scope>NUCLEOTIDE SEQUENCE</scope>
    <source>
        <strain evidence="2">Stoneville</strain>
        <tissue evidence="2">Whole head</tissue>
    </source>
</reference>
<gene>
    <name evidence="2" type="ORF">GEV33_012478</name>
</gene>
<proteinExistence type="predicted"/>
<accession>A0A8J6H9N8</accession>
<name>A0A8J6H9N8_TENMO</name>
<evidence type="ECO:0000256" key="1">
    <source>
        <dbReference type="SAM" id="MobiDB-lite"/>
    </source>
</evidence>
<protein>
    <submittedName>
        <fullName evidence="2">Uncharacterized protein</fullName>
    </submittedName>
</protein>
<evidence type="ECO:0000313" key="3">
    <source>
        <dbReference type="Proteomes" id="UP000719412"/>
    </source>
</evidence>
<dbReference type="Proteomes" id="UP000719412">
    <property type="component" value="Unassembled WGS sequence"/>
</dbReference>